<name>A0ABS1B2N7_BURVI</name>
<evidence type="ECO:0000313" key="2">
    <source>
        <dbReference type="EMBL" id="MBJ9690563.1"/>
    </source>
</evidence>
<protein>
    <submittedName>
        <fullName evidence="2">Uncharacterized protein</fullName>
    </submittedName>
</protein>
<comment type="caution">
    <text evidence="2">The sequence shown here is derived from an EMBL/GenBank/DDBJ whole genome shotgun (WGS) entry which is preliminary data.</text>
</comment>
<gene>
    <name evidence="2" type="ORF">I5589_26135</name>
</gene>
<organism evidence="2 3">
    <name type="scientific">Burkholderia vietnamiensis</name>
    <dbReference type="NCBI Taxonomy" id="60552"/>
    <lineage>
        <taxon>Bacteria</taxon>
        <taxon>Pseudomonadati</taxon>
        <taxon>Pseudomonadota</taxon>
        <taxon>Betaproteobacteria</taxon>
        <taxon>Burkholderiales</taxon>
        <taxon>Burkholderiaceae</taxon>
        <taxon>Burkholderia</taxon>
        <taxon>Burkholderia cepacia complex</taxon>
    </lineage>
</organism>
<evidence type="ECO:0000313" key="3">
    <source>
        <dbReference type="Proteomes" id="UP000808215"/>
    </source>
</evidence>
<dbReference type="RefSeq" id="WP_155769758.1">
    <property type="nucleotide sequence ID" value="NZ_CP013393.1"/>
</dbReference>
<reference evidence="2 3" key="1">
    <citation type="submission" date="2020-11" db="EMBL/GenBank/DDBJ databases">
        <title>Enhanced detection system for hospital associated transmission using whole genome sequencing surveillance.</title>
        <authorList>
            <person name="Harrison L.H."/>
            <person name="Van Tyne D."/>
            <person name="Marsh J.W."/>
            <person name="Griffith M.P."/>
            <person name="Snyder D.J."/>
            <person name="Cooper V.S."/>
            <person name="Mustapha M."/>
        </authorList>
    </citation>
    <scope>NUCLEOTIDE SEQUENCE [LARGE SCALE GENOMIC DNA]</scope>
    <source>
        <strain evidence="2 3">BC00020</strain>
    </source>
</reference>
<proteinExistence type="predicted"/>
<feature type="region of interest" description="Disordered" evidence="1">
    <location>
        <begin position="33"/>
        <end position="54"/>
    </location>
</feature>
<dbReference type="Proteomes" id="UP000808215">
    <property type="component" value="Unassembled WGS sequence"/>
</dbReference>
<sequence>MTASIGDLLSFYVVFDACGAGPRRAMPPIIGAQKSRRARQRERGGSQAARGAKAAVALRVTA</sequence>
<feature type="compositionally biased region" description="Low complexity" evidence="1">
    <location>
        <begin position="45"/>
        <end position="54"/>
    </location>
</feature>
<keyword evidence="3" id="KW-1185">Reference proteome</keyword>
<dbReference type="EMBL" id="JADVKH010000086">
    <property type="protein sequence ID" value="MBJ9690563.1"/>
    <property type="molecule type" value="Genomic_DNA"/>
</dbReference>
<evidence type="ECO:0000256" key="1">
    <source>
        <dbReference type="SAM" id="MobiDB-lite"/>
    </source>
</evidence>
<accession>A0ABS1B2N7</accession>